<accession>A0ABQ9GTI6</accession>
<organism evidence="2 3">
    <name type="scientific">Dryococelus australis</name>
    <dbReference type="NCBI Taxonomy" id="614101"/>
    <lineage>
        <taxon>Eukaryota</taxon>
        <taxon>Metazoa</taxon>
        <taxon>Ecdysozoa</taxon>
        <taxon>Arthropoda</taxon>
        <taxon>Hexapoda</taxon>
        <taxon>Insecta</taxon>
        <taxon>Pterygota</taxon>
        <taxon>Neoptera</taxon>
        <taxon>Polyneoptera</taxon>
        <taxon>Phasmatodea</taxon>
        <taxon>Verophasmatodea</taxon>
        <taxon>Anareolatae</taxon>
        <taxon>Phasmatidae</taxon>
        <taxon>Eurycanthinae</taxon>
        <taxon>Dryococelus</taxon>
    </lineage>
</organism>
<sequence length="591" mass="63776">MPFRSYALGAELACSGLWDFKRIFSSARCCGHVKRALIYDYAHRCMNPAVHFRAERKRIGVLTQHKPPPPERMAASELTRQQGNDRAMRRTPTRALGLEELHDGPVTRGGRYTGFVTVHGPWAAHSVSQVLLVANRILATFSGFLYGWQAVVIRSSCVARDSSKSHVSHQVSACAIMSAVQKDRAICSQRASGGHRMLAPHFGAEFQLRAAALPRCVARAFSFVRIPLPGGRGGDSFYRGTIRPDAEMMLATGRLTGTVVAERLASSPPTKANRIQSPSSFQDFRMWKSCRMMSLVKAFSRGSPVPLALSFQRCTILTSITPVGSQDLVVKSHPNLFSPFIRTSANMEGAAYIIPGTLGPPLPPKPSHDDTRGNNTLVTGAGNKNIKTSRFGGASGSYSVILVSIPRASGREHTASSTDRARQGAKPKWTRPGAWGRASGIFRCRVFPEKARRSSPGGRGQVDSALGPLHARVCCPVCHNGQLKPGSASCSEPDGRSATARTGRFEPLYVPGPASARVCRPMPLHVSSELNGPWSLPRVPGLTSCSHGAETRARVASVISAEFGKAVSTQQTRKVRTGIGLVKDSRLTPAR</sequence>
<dbReference type="EMBL" id="JARBHB010000009">
    <property type="protein sequence ID" value="KAJ8875356.1"/>
    <property type="molecule type" value="Genomic_DNA"/>
</dbReference>
<keyword evidence="3" id="KW-1185">Reference proteome</keyword>
<protein>
    <submittedName>
        <fullName evidence="2">Uncharacterized protein</fullName>
    </submittedName>
</protein>
<gene>
    <name evidence="2" type="ORF">PR048_023251</name>
</gene>
<name>A0ABQ9GTI6_9NEOP</name>
<feature type="region of interest" description="Disordered" evidence="1">
    <location>
        <begin position="411"/>
        <end position="432"/>
    </location>
</feature>
<comment type="caution">
    <text evidence="2">The sequence shown here is derived from an EMBL/GenBank/DDBJ whole genome shotgun (WGS) entry which is preliminary data.</text>
</comment>
<evidence type="ECO:0000313" key="3">
    <source>
        <dbReference type="Proteomes" id="UP001159363"/>
    </source>
</evidence>
<feature type="region of interest" description="Disordered" evidence="1">
    <location>
        <begin position="63"/>
        <end position="89"/>
    </location>
</feature>
<feature type="compositionally biased region" description="Basic and acidic residues" evidence="1">
    <location>
        <begin position="411"/>
        <end position="422"/>
    </location>
</feature>
<evidence type="ECO:0000256" key="1">
    <source>
        <dbReference type="SAM" id="MobiDB-lite"/>
    </source>
</evidence>
<dbReference type="Proteomes" id="UP001159363">
    <property type="component" value="Chromosome 8"/>
</dbReference>
<proteinExistence type="predicted"/>
<evidence type="ECO:0000313" key="2">
    <source>
        <dbReference type="EMBL" id="KAJ8875356.1"/>
    </source>
</evidence>
<reference evidence="2 3" key="1">
    <citation type="submission" date="2023-02" db="EMBL/GenBank/DDBJ databases">
        <title>LHISI_Scaffold_Assembly.</title>
        <authorList>
            <person name="Stuart O.P."/>
            <person name="Cleave R."/>
            <person name="Magrath M.J.L."/>
            <person name="Mikheyev A.S."/>
        </authorList>
    </citation>
    <scope>NUCLEOTIDE SEQUENCE [LARGE SCALE GENOMIC DNA]</scope>
    <source>
        <strain evidence="2">Daus_M_001</strain>
        <tissue evidence="2">Leg muscle</tissue>
    </source>
</reference>